<feature type="non-terminal residue" evidence="1">
    <location>
        <position position="127"/>
    </location>
</feature>
<keyword evidence="2" id="KW-1185">Reference proteome</keyword>
<dbReference type="InterPro" id="IPR021109">
    <property type="entry name" value="Peptidase_aspartic_dom_sf"/>
</dbReference>
<name>A0A1Q3CT23_CEPFO</name>
<sequence>NNTKTPFKNTKPIPSKYMEERRMKNLCFWCDEKFIPGHKCNNRQVYMIGVEGITKEEEEEGFYCQDTMQVVAVVGRKHLQVLIDLGSTHNFLTDDIVQKLGLPFVDIPMVSVRIENGEQLHYSKMCK</sequence>
<comment type="caution">
    <text evidence="1">The sequence shown here is derived from an EMBL/GenBank/DDBJ whole genome shotgun (WGS) entry which is preliminary data.</text>
</comment>
<evidence type="ECO:0008006" key="3">
    <source>
        <dbReference type="Google" id="ProtNLM"/>
    </source>
</evidence>
<dbReference type="Proteomes" id="UP000187406">
    <property type="component" value="Unassembled WGS sequence"/>
</dbReference>
<gene>
    <name evidence="1" type="ORF">CFOL_v3_26846</name>
</gene>
<proteinExistence type="predicted"/>
<reference evidence="2" key="1">
    <citation type="submission" date="2016-04" db="EMBL/GenBank/DDBJ databases">
        <title>Cephalotus genome sequencing.</title>
        <authorList>
            <person name="Fukushima K."/>
            <person name="Hasebe M."/>
            <person name="Fang X."/>
        </authorList>
    </citation>
    <scope>NUCLEOTIDE SEQUENCE [LARGE SCALE GENOMIC DNA]</scope>
    <source>
        <strain evidence="2">cv. St1</strain>
    </source>
</reference>
<dbReference type="OrthoDB" id="1934862at2759"/>
<evidence type="ECO:0000313" key="2">
    <source>
        <dbReference type="Proteomes" id="UP000187406"/>
    </source>
</evidence>
<organism evidence="1 2">
    <name type="scientific">Cephalotus follicularis</name>
    <name type="common">Albany pitcher plant</name>
    <dbReference type="NCBI Taxonomy" id="3775"/>
    <lineage>
        <taxon>Eukaryota</taxon>
        <taxon>Viridiplantae</taxon>
        <taxon>Streptophyta</taxon>
        <taxon>Embryophyta</taxon>
        <taxon>Tracheophyta</taxon>
        <taxon>Spermatophyta</taxon>
        <taxon>Magnoliopsida</taxon>
        <taxon>eudicotyledons</taxon>
        <taxon>Gunneridae</taxon>
        <taxon>Pentapetalae</taxon>
        <taxon>rosids</taxon>
        <taxon>fabids</taxon>
        <taxon>Oxalidales</taxon>
        <taxon>Cephalotaceae</taxon>
        <taxon>Cephalotus</taxon>
    </lineage>
</organism>
<protein>
    <recommendedName>
        <fullName evidence="3">RVP_2 domain-containing protein</fullName>
    </recommendedName>
</protein>
<evidence type="ECO:0000313" key="1">
    <source>
        <dbReference type="EMBL" id="GAV83399.1"/>
    </source>
</evidence>
<feature type="non-terminal residue" evidence="1">
    <location>
        <position position="1"/>
    </location>
</feature>
<dbReference type="InParanoid" id="A0A1Q3CT23"/>
<dbReference type="Gene3D" id="2.40.70.10">
    <property type="entry name" value="Acid Proteases"/>
    <property type="match status" value="1"/>
</dbReference>
<dbReference type="EMBL" id="BDDD01002874">
    <property type="protein sequence ID" value="GAV83399.1"/>
    <property type="molecule type" value="Genomic_DNA"/>
</dbReference>
<accession>A0A1Q3CT23</accession>
<dbReference type="AlphaFoldDB" id="A0A1Q3CT23"/>